<dbReference type="Proteomes" id="UP000053558">
    <property type="component" value="Unassembled WGS sequence"/>
</dbReference>
<comment type="caution">
    <text evidence="11">The sequence shown here is derived from an EMBL/GenBank/DDBJ whole genome shotgun (WGS) entry which is preliminary data.</text>
</comment>
<feature type="active site" description="Nucleophile" evidence="9">
    <location>
        <position position="271"/>
    </location>
</feature>
<feature type="site" description="Involved in the stabilization of negative charge on the oxyanion by the formation of the oxyanion hole" evidence="9">
    <location>
        <position position="163"/>
    </location>
</feature>
<evidence type="ECO:0000256" key="1">
    <source>
        <dbReference type="ARBA" id="ARBA00006774"/>
    </source>
</evidence>
<dbReference type="CDD" id="cd02152">
    <property type="entry name" value="OAT"/>
    <property type="match status" value="1"/>
</dbReference>
<sequence>MRRLPRLVRPFSTAPSAPITPRPSPPKSHLHFAPESNALPRGYALAGVYAGVKKKPTDPNAQPPPDLTLVVSTTPAPAAAAAVFTRNAFRAAPVRVCEAVLEEGGARVRGIVANSGCANAVTGKQGDEDAWAMVKATDALFKPLESSPSPSSTAPSSMVLSTGVIGVPLPATRILDAIRAQHPSAPNTQLASTPEAWVAAARGIMTTDTFPKLRARTFEMGGKTYRIAGMDKGAGMIHPDMGSPQPSTFKGTPFLGQASAGPAPPKGAHATLLGLILTDAPVAPKALQSALEYAIARSFNTISVDGAESTNDTVILLANGAGALESPPTLATLTAALEIQGQAGESDAKGLDTTVTTSGAASAGAIGEVENVVEITEEGDPAAFKAFRDALTGIAGDLAQLVVRDGEGATKFVEVKVKGAATFEDANLIARAISTSALVKTALYGEDANWGRILSATGSVAARLSTPIDPSRVSVTFTSNPTSSSTPPSPSSPRFTPSVTPSELASKPPVSSSTPGAQFRDAQGKIKDLEVLQGGEPIGFSEEHAKVLLGEEDFGIVLDLGVGSEEGRCWTCDFSYEYVRINGDYRS</sequence>
<dbReference type="GO" id="GO:0005759">
    <property type="term" value="C:mitochondrial matrix"/>
    <property type="evidence" value="ECO:0007669"/>
    <property type="project" value="UniProtKB-SubCell"/>
</dbReference>
<comment type="catalytic activity">
    <reaction evidence="9">
        <text>L-glutamate + acetyl-CoA = N-acetyl-L-glutamate + CoA + H(+)</text>
        <dbReference type="Rhea" id="RHEA:24292"/>
        <dbReference type="ChEBI" id="CHEBI:15378"/>
        <dbReference type="ChEBI" id="CHEBI:29985"/>
        <dbReference type="ChEBI" id="CHEBI:44337"/>
        <dbReference type="ChEBI" id="CHEBI:57287"/>
        <dbReference type="ChEBI" id="CHEBI:57288"/>
        <dbReference type="EC" id="2.3.1.1"/>
    </reaction>
</comment>
<keyword evidence="4 9" id="KW-0808">Transferase</keyword>
<name>A0A5M3MJP5_CONPW</name>
<dbReference type="Pfam" id="PF01960">
    <property type="entry name" value="ArgJ"/>
    <property type="match status" value="2"/>
</dbReference>
<dbReference type="PANTHER" id="PTHR23100">
    <property type="entry name" value="ARGININE BIOSYNTHESIS BIFUNCTIONAL PROTEIN ARGJ"/>
    <property type="match status" value="1"/>
</dbReference>
<comment type="pathway">
    <text evidence="9">Amino-acid biosynthesis; L-arginine biosynthesis; N(2)-acetyl-L-ornithine from L-glutamate: step 1/4.</text>
</comment>
<proteinExistence type="inferred from homology"/>
<dbReference type="EC" id="2.3.1.35" evidence="9"/>
<comment type="PTM">
    <text evidence="9">The alpha and beta chains are autoproteolytically processed from a single precursor protein within the mitochondrion.</text>
</comment>
<comment type="subcellular location">
    <subcellularLocation>
        <location evidence="9">Mitochondrion matrix</location>
    </subcellularLocation>
</comment>
<keyword evidence="6 9" id="KW-0496">Mitochondrion</keyword>
<feature type="binding site" evidence="9">
    <location>
        <position position="271"/>
    </location>
    <ligand>
        <name>substrate</name>
    </ligand>
</feature>
<evidence type="ECO:0000256" key="6">
    <source>
        <dbReference type="ARBA" id="ARBA00023128"/>
    </source>
</evidence>
<dbReference type="Gene3D" id="3.10.20.340">
    <property type="entry name" value="ArgJ beta chain, C-terminal domain"/>
    <property type="match status" value="1"/>
</dbReference>
<keyword evidence="2 9" id="KW-0055">Arginine biosynthesis</keyword>
<comment type="pathway">
    <text evidence="9">Amino-acid biosynthesis; L-arginine biosynthesis; L-ornithine and N-acetyl-L-glutamate from L-glutamate and N(2)-acetyl-L-ornithine (cyclic): step 1/1.</text>
</comment>
<dbReference type="OMA" id="WGRIVMA"/>
<dbReference type="EC" id="2.3.1.1" evidence="9"/>
<feature type="binding site" evidence="9">
    <location>
        <position position="232"/>
    </location>
    <ligand>
        <name>substrate</name>
    </ligand>
</feature>
<feature type="binding site" evidence="9">
    <location>
        <position position="587"/>
    </location>
    <ligand>
        <name>substrate</name>
    </ligand>
</feature>
<evidence type="ECO:0000313" key="12">
    <source>
        <dbReference type="Proteomes" id="UP000053558"/>
    </source>
</evidence>
<feature type="binding site" evidence="9">
    <location>
        <position position="206"/>
    </location>
    <ligand>
        <name>substrate</name>
    </ligand>
</feature>
<organism evidence="11 12">
    <name type="scientific">Coniophora puteana (strain RWD-64-598)</name>
    <name type="common">Brown rot fungus</name>
    <dbReference type="NCBI Taxonomy" id="741705"/>
    <lineage>
        <taxon>Eukaryota</taxon>
        <taxon>Fungi</taxon>
        <taxon>Dikarya</taxon>
        <taxon>Basidiomycota</taxon>
        <taxon>Agaricomycotina</taxon>
        <taxon>Agaricomycetes</taxon>
        <taxon>Agaricomycetidae</taxon>
        <taxon>Boletales</taxon>
        <taxon>Coniophorineae</taxon>
        <taxon>Coniophoraceae</taxon>
        <taxon>Coniophora</taxon>
    </lineage>
</organism>
<accession>A0A5M3MJP5</accession>
<feature type="region of interest" description="Disordered" evidence="10">
    <location>
        <begin position="1"/>
        <end position="30"/>
    </location>
</feature>
<dbReference type="KEGG" id="cput:CONPUDRAFT_83278"/>
<dbReference type="PANTHER" id="PTHR23100:SF0">
    <property type="entry name" value="ARGININE BIOSYNTHESIS BIFUNCTIONAL PROTEIN ARGJ, MITOCHONDRIAL"/>
    <property type="match status" value="1"/>
</dbReference>
<feature type="binding site" evidence="9">
    <location>
        <position position="582"/>
    </location>
    <ligand>
        <name>substrate</name>
    </ligand>
</feature>
<evidence type="ECO:0000256" key="3">
    <source>
        <dbReference type="ARBA" id="ARBA00022605"/>
    </source>
</evidence>
<evidence type="ECO:0000256" key="8">
    <source>
        <dbReference type="ARBA" id="ARBA00023315"/>
    </source>
</evidence>
<dbReference type="InterPro" id="IPR016117">
    <property type="entry name" value="ArgJ-like_dom_sf"/>
</dbReference>
<dbReference type="OrthoDB" id="2017946at2759"/>
<dbReference type="GO" id="GO:0004042">
    <property type="term" value="F:L-glutamate N-acetyltransferase activity"/>
    <property type="evidence" value="ECO:0007669"/>
    <property type="project" value="UniProtKB-UniRule"/>
</dbReference>
<comment type="similarity">
    <text evidence="1 9">Belongs to the ArgJ family.</text>
</comment>
<feature type="site" description="Cleavage; by autolysis" evidence="9">
    <location>
        <begin position="270"/>
        <end position="271"/>
    </location>
</feature>
<dbReference type="RefSeq" id="XP_007770622.1">
    <property type="nucleotide sequence ID" value="XM_007772432.1"/>
</dbReference>
<feature type="compositionally biased region" description="Low complexity" evidence="10">
    <location>
        <begin position="473"/>
        <end position="502"/>
    </location>
</feature>
<keyword evidence="7 9" id="KW-0511">Multifunctional enzyme</keyword>
<evidence type="ECO:0000313" key="11">
    <source>
        <dbReference type="EMBL" id="EIW78855.1"/>
    </source>
</evidence>
<keyword evidence="5 9" id="KW-0068">Autocatalytic cleavage</keyword>
<dbReference type="Gene3D" id="3.60.70.12">
    <property type="entry name" value="L-amino peptidase D-ALA esterase/amidase"/>
    <property type="match status" value="1"/>
</dbReference>
<keyword evidence="3 9" id="KW-0028">Amino-acid biosynthesis</keyword>
<dbReference type="AlphaFoldDB" id="A0A5M3MJP5"/>
<dbReference type="GO" id="GO:0006592">
    <property type="term" value="P:ornithine biosynthetic process"/>
    <property type="evidence" value="ECO:0007669"/>
    <property type="project" value="TreeGrafter"/>
</dbReference>
<dbReference type="SUPFAM" id="SSF56266">
    <property type="entry name" value="DmpA/ArgJ-like"/>
    <property type="match status" value="2"/>
</dbReference>
<feature type="region of interest" description="Disordered" evidence="10">
    <location>
        <begin position="471"/>
        <end position="518"/>
    </location>
</feature>
<dbReference type="EMBL" id="JH711581">
    <property type="protein sequence ID" value="EIW78855.1"/>
    <property type="molecule type" value="Genomic_DNA"/>
</dbReference>
<reference evidence="12" key="1">
    <citation type="journal article" date="2012" name="Science">
        <title>The Paleozoic origin of enzymatic lignin decomposition reconstructed from 31 fungal genomes.</title>
        <authorList>
            <person name="Floudas D."/>
            <person name="Binder M."/>
            <person name="Riley R."/>
            <person name="Barry K."/>
            <person name="Blanchette R.A."/>
            <person name="Henrissat B."/>
            <person name="Martinez A.T."/>
            <person name="Otillar R."/>
            <person name="Spatafora J.W."/>
            <person name="Yadav J.S."/>
            <person name="Aerts A."/>
            <person name="Benoit I."/>
            <person name="Boyd A."/>
            <person name="Carlson A."/>
            <person name="Copeland A."/>
            <person name="Coutinho P.M."/>
            <person name="de Vries R.P."/>
            <person name="Ferreira P."/>
            <person name="Findley K."/>
            <person name="Foster B."/>
            <person name="Gaskell J."/>
            <person name="Glotzer D."/>
            <person name="Gorecki P."/>
            <person name="Heitman J."/>
            <person name="Hesse C."/>
            <person name="Hori C."/>
            <person name="Igarashi K."/>
            <person name="Jurgens J.A."/>
            <person name="Kallen N."/>
            <person name="Kersten P."/>
            <person name="Kohler A."/>
            <person name="Kuees U."/>
            <person name="Kumar T.K.A."/>
            <person name="Kuo A."/>
            <person name="LaButti K."/>
            <person name="Larrondo L.F."/>
            <person name="Lindquist E."/>
            <person name="Ling A."/>
            <person name="Lombard V."/>
            <person name="Lucas S."/>
            <person name="Lundell T."/>
            <person name="Martin R."/>
            <person name="McLaughlin D.J."/>
            <person name="Morgenstern I."/>
            <person name="Morin E."/>
            <person name="Murat C."/>
            <person name="Nagy L.G."/>
            <person name="Nolan M."/>
            <person name="Ohm R.A."/>
            <person name="Patyshakuliyeva A."/>
            <person name="Rokas A."/>
            <person name="Ruiz-Duenas F.J."/>
            <person name="Sabat G."/>
            <person name="Salamov A."/>
            <person name="Samejima M."/>
            <person name="Schmutz J."/>
            <person name="Slot J.C."/>
            <person name="St John F."/>
            <person name="Stenlid J."/>
            <person name="Sun H."/>
            <person name="Sun S."/>
            <person name="Syed K."/>
            <person name="Tsang A."/>
            <person name="Wiebenga A."/>
            <person name="Young D."/>
            <person name="Pisabarro A."/>
            <person name="Eastwood D.C."/>
            <person name="Martin F."/>
            <person name="Cullen D."/>
            <person name="Grigoriev I.V."/>
            <person name="Hibbett D.S."/>
        </authorList>
    </citation>
    <scope>NUCLEOTIDE SEQUENCE [LARGE SCALE GENOMIC DNA]</scope>
    <source>
        <strain evidence="12">RWD-64-598 SS2</strain>
    </source>
</reference>
<protein>
    <recommendedName>
        <fullName evidence="9">Arginine biosynthesis bifunctional protein ArgJ, mitochondrial</fullName>
    </recommendedName>
    <domain>
        <recommendedName>
            <fullName evidence="9">Glutamate N-acetyltransferase</fullName>
            <shortName evidence="9">GAT</shortName>
            <ecNumber evidence="9">2.3.1.35</ecNumber>
        </recommendedName>
        <alternativeName>
            <fullName evidence="9">Ornithine acetyltransferase</fullName>
            <shortName evidence="9">OATase</shortName>
        </alternativeName>
        <alternativeName>
            <fullName evidence="9">Ornithine transacetylase</fullName>
        </alternativeName>
    </domain>
    <domain>
        <recommendedName>
            <fullName evidence="9">Amino-acid acetyltransferase</fullName>
            <ecNumber evidence="9">2.3.1.1</ecNumber>
        </recommendedName>
        <alternativeName>
            <fullName evidence="9">N-acetylglutamate synthase</fullName>
            <shortName evidence="9">AGS</shortName>
        </alternativeName>
    </domain>
    <component>
        <recommendedName>
            <fullName evidence="9">Arginine biosynthesis bifunctional protein ArgJ alpha chain</fullName>
        </recommendedName>
    </component>
    <component>
        <recommendedName>
            <fullName evidence="9">Arginine biosynthesis bifunctional protein ArgJ beta chain</fullName>
        </recommendedName>
    </component>
</protein>
<keyword evidence="8 9" id="KW-0012">Acyltransferase</keyword>
<dbReference type="GO" id="GO:0004358">
    <property type="term" value="F:L-glutamate N-acetyltransferase activity, acting on acetyl-L-ornithine as donor"/>
    <property type="evidence" value="ECO:0007669"/>
    <property type="project" value="UniProtKB-UniRule"/>
</dbReference>
<evidence type="ECO:0000256" key="4">
    <source>
        <dbReference type="ARBA" id="ARBA00022679"/>
    </source>
</evidence>
<dbReference type="Gene3D" id="3.30.2330.10">
    <property type="entry name" value="arginine biosynthesis bifunctional protein suprefamily"/>
    <property type="match status" value="1"/>
</dbReference>
<feature type="binding site" evidence="9">
    <location>
        <position position="407"/>
    </location>
    <ligand>
        <name>substrate</name>
    </ligand>
</feature>
<dbReference type="GO" id="GO:0006526">
    <property type="term" value="P:L-arginine biosynthetic process"/>
    <property type="evidence" value="ECO:0007669"/>
    <property type="project" value="UniProtKB-UniRule"/>
</dbReference>
<keyword evidence="12" id="KW-1185">Reference proteome</keyword>
<comment type="catalytic activity">
    <reaction evidence="9">
        <text>N(2)-acetyl-L-ornithine + L-glutamate = N-acetyl-L-glutamate + L-ornithine</text>
        <dbReference type="Rhea" id="RHEA:15349"/>
        <dbReference type="ChEBI" id="CHEBI:29985"/>
        <dbReference type="ChEBI" id="CHEBI:44337"/>
        <dbReference type="ChEBI" id="CHEBI:46911"/>
        <dbReference type="ChEBI" id="CHEBI:57805"/>
        <dbReference type="EC" id="2.3.1.35"/>
    </reaction>
</comment>
<feature type="chain" id="PRO_5024521600" description="Arginine biosynthesis bifunctional protein ArgJ alpha chain" evidence="9">
    <location>
        <begin position="1"/>
        <end position="270"/>
    </location>
</feature>
<comment type="subunit">
    <text evidence="9">Heterodimer of an alpha and a beta chain.</text>
</comment>
<evidence type="ECO:0000256" key="9">
    <source>
        <dbReference type="HAMAP-Rule" id="MF_03124"/>
    </source>
</evidence>
<evidence type="ECO:0000256" key="10">
    <source>
        <dbReference type="SAM" id="MobiDB-lite"/>
    </source>
</evidence>
<feature type="chain" id="PRO_5024521601" description="Arginine biosynthesis bifunctional protein ArgJ beta chain" evidence="9">
    <location>
        <begin position="271"/>
        <end position="587"/>
    </location>
</feature>
<dbReference type="UniPathway" id="UPA00068">
    <property type="reaction ID" value="UER00106"/>
</dbReference>
<evidence type="ECO:0000256" key="2">
    <source>
        <dbReference type="ARBA" id="ARBA00022571"/>
    </source>
</evidence>
<evidence type="ECO:0000256" key="7">
    <source>
        <dbReference type="ARBA" id="ARBA00023268"/>
    </source>
</evidence>
<dbReference type="InterPro" id="IPR042195">
    <property type="entry name" value="ArgJ_beta_C"/>
</dbReference>
<comment type="function">
    <text evidence="9">Catalyzes two activities which are involved in the cyclic version of arginine biosynthesis: the synthesis of acetylglutamate from glutamate and acetyl-CoA, and of ornithine by transacetylation between acetylornithine and glutamate.</text>
</comment>
<dbReference type="InterPro" id="IPR002813">
    <property type="entry name" value="Arg_biosynth_ArgJ"/>
</dbReference>
<dbReference type="HAMAP" id="MF_01106">
    <property type="entry name" value="ArgJ"/>
    <property type="match status" value="1"/>
</dbReference>
<evidence type="ECO:0000256" key="5">
    <source>
        <dbReference type="ARBA" id="ARBA00022813"/>
    </source>
</evidence>
<gene>
    <name evidence="11" type="ORF">CONPUDRAFT_83278</name>
</gene>
<dbReference type="GeneID" id="19210563"/>
<feature type="site" description="Involved in the stabilization of negative charge on the oxyanion by the formation of the oxyanion hole" evidence="9">
    <location>
        <position position="162"/>
    </location>
</feature>